<name>A0ACA9QUR9_9GLOM</name>
<feature type="non-terminal residue" evidence="1">
    <location>
        <position position="47"/>
    </location>
</feature>
<comment type="caution">
    <text evidence="1">The sequence shown here is derived from an EMBL/GenBank/DDBJ whole genome shotgun (WGS) entry which is preliminary data.</text>
</comment>
<feature type="non-terminal residue" evidence="1">
    <location>
        <position position="1"/>
    </location>
</feature>
<gene>
    <name evidence="1" type="ORF">SPELUC_LOCUS15396</name>
</gene>
<keyword evidence="2" id="KW-1185">Reference proteome</keyword>
<dbReference type="Proteomes" id="UP000789366">
    <property type="component" value="Unassembled WGS sequence"/>
</dbReference>
<reference evidence="1" key="1">
    <citation type="submission" date="2021-06" db="EMBL/GenBank/DDBJ databases">
        <authorList>
            <person name="Kallberg Y."/>
            <person name="Tangrot J."/>
            <person name="Rosling A."/>
        </authorList>
    </citation>
    <scope>NUCLEOTIDE SEQUENCE</scope>
    <source>
        <strain evidence="1">28 12/20/2015</strain>
    </source>
</reference>
<evidence type="ECO:0000313" key="2">
    <source>
        <dbReference type="Proteomes" id="UP000789366"/>
    </source>
</evidence>
<organism evidence="1 2">
    <name type="scientific">Cetraspora pellucida</name>
    <dbReference type="NCBI Taxonomy" id="1433469"/>
    <lineage>
        <taxon>Eukaryota</taxon>
        <taxon>Fungi</taxon>
        <taxon>Fungi incertae sedis</taxon>
        <taxon>Mucoromycota</taxon>
        <taxon>Glomeromycotina</taxon>
        <taxon>Glomeromycetes</taxon>
        <taxon>Diversisporales</taxon>
        <taxon>Gigasporaceae</taxon>
        <taxon>Cetraspora</taxon>
    </lineage>
</organism>
<evidence type="ECO:0000313" key="1">
    <source>
        <dbReference type="EMBL" id="CAG8765134.1"/>
    </source>
</evidence>
<protein>
    <submittedName>
        <fullName evidence="1">18060_t:CDS:1</fullName>
    </submittedName>
</protein>
<sequence length="47" mass="5650">HYSMAVNNENKMYTWGFGRTYALKNQSENNKLLSFKLKYKEFGKLKK</sequence>
<proteinExistence type="predicted"/>
<accession>A0ACA9QUR9</accession>
<dbReference type="EMBL" id="CAJVPW010050652">
    <property type="protein sequence ID" value="CAG8765134.1"/>
    <property type="molecule type" value="Genomic_DNA"/>
</dbReference>